<evidence type="ECO:0000313" key="3">
    <source>
        <dbReference type="Proteomes" id="UP001319200"/>
    </source>
</evidence>
<protein>
    <recommendedName>
        <fullName evidence="4">DUF2214 family protein</fullName>
    </recommendedName>
</protein>
<evidence type="ECO:0000256" key="1">
    <source>
        <dbReference type="SAM" id="Phobius"/>
    </source>
</evidence>
<organism evidence="2 3">
    <name type="scientific">Chryseosolibacter histidini</name>
    <dbReference type="NCBI Taxonomy" id="2782349"/>
    <lineage>
        <taxon>Bacteria</taxon>
        <taxon>Pseudomonadati</taxon>
        <taxon>Bacteroidota</taxon>
        <taxon>Cytophagia</taxon>
        <taxon>Cytophagales</taxon>
        <taxon>Chryseotaleaceae</taxon>
        <taxon>Chryseosolibacter</taxon>
    </lineage>
</organism>
<reference evidence="2 3" key="1">
    <citation type="submission" date="2021-05" db="EMBL/GenBank/DDBJ databases">
        <title>A Polyphasic approach of four new species of the genus Ohtaekwangia: Ohtaekwangia histidinii sp. nov., Ohtaekwangia cretensis sp. nov., Ohtaekwangia indiensis sp. nov., Ohtaekwangia reichenbachii sp. nov. from diverse environment.</title>
        <authorList>
            <person name="Octaviana S."/>
        </authorList>
    </citation>
    <scope>NUCLEOTIDE SEQUENCE [LARGE SCALE GENOMIC DNA]</scope>
    <source>
        <strain evidence="2 3">PWU4</strain>
    </source>
</reference>
<dbReference type="Proteomes" id="UP001319200">
    <property type="component" value="Unassembled WGS sequence"/>
</dbReference>
<evidence type="ECO:0000313" key="2">
    <source>
        <dbReference type="EMBL" id="MBT1700124.1"/>
    </source>
</evidence>
<gene>
    <name evidence="2" type="ORF">KK083_24765</name>
</gene>
<accession>A0AAP2DT85</accession>
<feature type="transmembrane region" description="Helical" evidence="1">
    <location>
        <begin position="58"/>
        <end position="79"/>
    </location>
</feature>
<feature type="transmembrane region" description="Helical" evidence="1">
    <location>
        <begin position="6"/>
        <end position="29"/>
    </location>
</feature>
<evidence type="ECO:0008006" key="4">
    <source>
        <dbReference type="Google" id="ProtNLM"/>
    </source>
</evidence>
<feature type="transmembrane region" description="Helical" evidence="1">
    <location>
        <begin position="85"/>
        <end position="104"/>
    </location>
</feature>
<keyword evidence="3" id="KW-1185">Reference proteome</keyword>
<dbReference type="RefSeq" id="WP_254168502.1">
    <property type="nucleotide sequence ID" value="NZ_JAHESF010000035.1"/>
</dbReference>
<feature type="transmembrane region" description="Helical" evidence="1">
    <location>
        <begin position="137"/>
        <end position="155"/>
    </location>
</feature>
<name>A0AAP2DT85_9BACT</name>
<dbReference type="AlphaFoldDB" id="A0AAP2DT85"/>
<keyword evidence="1" id="KW-1133">Transmembrane helix</keyword>
<keyword evidence="1" id="KW-0472">Membrane</keyword>
<sequence>MNQHIYSATLVVHVVGIVLMAGTAFIDLFTFRYFWKRYGEDKEQGLVVENIAFGLQRFMGVGMLLILLSGIGMMAYLHQVWGQQLWFRIKMAVLVLIIVNGLGLRRALGNKLRRILGADATTDVALQLSKVKARMTIIQYLQLLLFIVIFTLSVFKFN</sequence>
<comment type="caution">
    <text evidence="2">The sequence shown here is derived from an EMBL/GenBank/DDBJ whole genome shotgun (WGS) entry which is preliminary data.</text>
</comment>
<dbReference type="EMBL" id="JAHESF010000035">
    <property type="protein sequence ID" value="MBT1700124.1"/>
    <property type="molecule type" value="Genomic_DNA"/>
</dbReference>
<proteinExistence type="predicted"/>
<keyword evidence="1" id="KW-0812">Transmembrane</keyword>